<gene>
    <name evidence="3" type="ORF">DY000_02016074</name>
    <name evidence="2" type="ORF">F2Q70_00004138</name>
</gene>
<sequence length="120" mass="13460">MITTNFVPSIIGRVIRPRNVEQHFAVKAKETSEDIEEEEAPTTPKANRKTKGSSNKKNRETELESPSSTPPAPNKRVYMISWGPKRDAPNSIEGQTEGKVRIDITVAIRSLENLDRDPHP</sequence>
<organism evidence="2">
    <name type="scientific">Brassica cretica</name>
    <name type="common">Mustard</name>
    <dbReference type="NCBI Taxonomy" id="69181"/>
    <lineage>
        <taxon>Eukaryota</taxon>
        <taxon>Viridiplantae</taxon>
        <taxon>Streptophyta</taxon>
        <taxon>Embryophyta</taxon>
        <taxon>Tracheophyta</taxon>
        <taxon>Spermatophyta</taxon>
        <taxon>Magnoliopsida</taxon>
        <taxon>eudicotyledons</taxon>
        <taxon>Gunneridae</taxon>
        <taxon>Pentapetalae</taxon>
        <taxon>rosids</taxon>
        <taxon>malvids</taxon>
        <taxon>Brassicales</taxon>
        <taxon>Brassicaceae</taxon>
        <taxon>Brassiceae</taxon>
        <taxon>Brassica</taxon>
    </lineage>
</organism>
<reference evidence="3 4" key="3">
    <citation type="journal article" date="2020" name="BMC Genomics">
        <title>Intraspecific diversification of the crop wild relative Brassica cretica Lam. using demographic model selection.</title>
        <authorList>
            <person name="Kioukis A."/>
            <person name="Michalopoulou V.A."/>
            <person name="Briers L."/>
            <person name="Pirintsos S."/>
            <person name="Studholme D.J."/>
            <person name="Pavlidis P."/>
            <person name="Sarris P.F."/>
        </authorList>
    </citation>
    <scope>NUCLEOTIDE SEQUENCE [LARGE SCALE GENOMIC DNA]</scope>
    <source>
        <strain evidence="4">cv. PFS-1207/04</strain>
        <strain evidence="3">PFS-1207/04</strain>
    </source>
</reference>
<feature type="compositionally biased region" description="Basic residues" evidence="1">
    <location>
        <begin position="46"/>
        <end position="56"/>
    </location>
</feature>
<dbReference type="EMBL" id="QGKV02000759">
    <property type="protein sequence ID" value="KAF3568991.1"/>
    <property type="molecule type" value="Genomic_DNA"/>
</dbReference>
<evidence type="ECO:0000313" key="3">
    <source>
        <dbReference type="EMBL" id="KAF3568991.1"/>
    </source>
</evidence>
<comment type="caution">
    <text evidence="2">The sequence shown here is derived from an EMBL/GenBank/DDBJ whole genome shotgun (WGS) entry which is preliminary data.</text>
</comment>
<evidence type="ECO:0000313" key="2">
    <source>
        <dbReference type="EMBL" id="KAF2573456.1"/>
    </source>
</evidence>
<keyword evidence="4" id="KW-1185">Reference proteome</keyword>
<name>A0A3N6QAC9_BRACR</name>
<reference evidence="2" key="1">
    <citation type="submission" date="2019-12" db="EMBL/GenBank/DDBJ databases">
        <title>Genome sequencing and annotation of Brassica cretica.</title>
        <authorList>
            <person name="Studholme D.J."/>
            <person name="Sarris P.F."/>
        </authorList>
    </citation>
    <scope>NUCLEOTIDE SEQUENCE</scope>
    <source>
        <strain evidence="2">PFS-102/07</strain>
        <tissue evidence="2">Leaf</tissue>
    </source>
</reference>
<protein>
    <submittedName>
        <fullName evidence="2">Uncharacterized protein</fullName>
    </submittedName>
</protein>
<accession>A0A3N6QAC9</accession>
<feature type="region of interest" description="Disordered" evidence="1">
    <location>
        <begin position="26"/>
        <end position="77"/>
    </location>
</feature>
<dbReference type="EMBL" id="QGKY02001015">
    <property type="protein sequence ID" value="KAF2573456.1"/>
    <property type="molecule type" value="Genomic_DNA"/>
</dbReference>
<evidence type="ECO:0000313" key="4">
    <source>
        <dbReference type="Proteomes" id="UP000266723"/>
    </source>
</evidence>
<dbReference type="AlphaFoldDB" id="A0A3N6QAC9"/>
<evidence type="ECO:0000256" key="1">
    <source>
        <dbReference type="SAM" id="MobiDB-lite"/>
    </source>
</evidence>
<reference evidence="3" key="2">
    <citation type="submission" date="2019-12" db="EMBL/GenBank/DDBJ databases">
        <authorList>
            <person name="Studholme D.J."/>
            <person name="Sarris P."/>
        </authorList>
    </citation>
    <scope>NUCLEOTIDE SEQUENCE</scope>
    <source>
        <strain evidence="3">PFS-1207/04</strain>
        <tissue evidence="3">Leaf</tissue>
    </source>
</reference>
<proteinExistence type="predicted"/>
<dbReference type="Proteomes" id="UP000266723">
    <property type="component" value="Unassembled WGS sequence"/>
</dbReference>